<organism evidence="1 2">
    <name type="scientific">Sporomusa sphaeroides DSM 2875</name>
    <dbReference type="NCBI Taxonomy" id="1337886"/>
    <lineage>
        <taxon>Bacteria</taxon>
        <taxon>Bacillati</taxon>
        <taxon>Bacillota</taxon>
        <taxon>Negativicutes</taxon>
        <taxon>Selenomonadales</taxon>
        <taxon>Sporomusaceae</taxon>
        <taxon>Sporomusa</taxon>
    </lineage>
</organism>
<proteinExistence type="predicted"/>
<evidence type="ECO:0000313" key="2">
    <source>
        <dbReference type="Proteomes" id="UP000245702"/>
    </source>
</evidence>
<dbReference type="RefSeq" id="WP_075756228.1">
    <property type="nucleotide sequence ID" value="NZ_CP146991.1"/>
</dbReference>
<name>A0ABM9W2L8_9FIRM</name>
<accession>A0ABM9W2L8</accession>
<evidence type="ECO:0000313" key="1">
    <source>
        <dbReference type="EMBL" id="CVK19195.1"/>
    </source>
</evidence>
<keyword evidence="2" id="KW-1185">Reference proteome</keyword>
<dbReference type="EMBL" id="FCOW01000008">
    <property type="protein sequence ID" value="CVK19195.1"/>
    <property type="molecule type" value="Genomic_DNA"/>
</dbReference>
<dbReference type="Proteomes" id="UP000245702">
    <property type="component" value="Unassembled WGS sequence"/>
</dbReference>
<sequence length="127" mass="14917">MKNELIEYLTEQIQLLREGGQVFIKYGDLVPFESRGRAFVIDTRTRIKEDEPNISIIKPVGINERGYVLYVCPDCQRLHWVHKSNIQRDKPIMTGCCNKKSRSKRMYIDSNGKLVKVKRDKVYIEIN</sequence>
<gene>
    <name evidence="1" type="ORF">SSPH_01844</name>
</gene>
<reference evidence="1 2" key="1">
    <citation type="submission" date="2016-01" db="EMBL/GenBank/DDBJ databases">
        <authorList>
            <person name="Brown R."/>
        </authorList>
    </citation>
    <scope>NUCLEOTIDE SEQUENCE [LARGE SCALE GENOMIC DNA]</scope>
    <source>
        <strain evidence="1">Sporomusa sphaeroides DSM 2875</strain>
    </source>
</reference>
<protein>
    <submittedName>
        <fullName evidence="1">Uncharacterized protein</fullName>
    </submittedName>
</protein>
<comment type="caution">
    <text evidence="1">The sequence shown here is derived from an EMBL/GenBank/DDBJ whole genome shotgun (WGS) entry which is preliminary data.</text>
</comment>